<dbReference type="GeneID" id="54298408"/>
<evidence type="ECO:0000313" key="2">
    <source>
        <dbReference type="EMBL" id="KAF2139384.1"/>
    </source>
</evidence>
<dbReference type="Proteomes" id="UP000799438">
    <property type="component" value="Unassembled WGS sequence"/>
</dbReference>
<dbReference type="OrthoDB" id="4829316at2759"/>
<keyword evidence="1" id="KW-1133">Transmembrane helix</keyword>
<keyword evidence="1" id="KW-0812">Transmembrane</keyword>
<sequence>MSFRASPIRAFSRMASRLLHEPHPVGRYPTTMAAHRPNPGFYASKLWRTASWYVPLATGILGWPIAAAYVLKRTGI</sequence>
<keyword evidence="1" id="KW-0472">Membrane</keyword>
<keyword evidence="3" id="KW-1185">Reference proteome</keyword>
<dbReference type="AlphaFoldDB" id="A0A6A6B854"/>
<protein>
    <submittedName>
        <fullName evidence="2">Uncharacterized protein</fullName>
    </submittedName>
</protein>
<organism evidence="2 3">
    <name type="scientific">Aplosporella prunicola CBS 121167</name>
    <dbReference type="NCBI Taxonomy" id="1176127"/>
    <lineage>
        <taxon>Eukaryota</taxon>
        <taxon>Fungi</taxon>
        <taxon>Dikarya</taxon>
        <taxon>Ascomycota</taxon>
        <taxon>Pezizomycotina</taxon>
        <taxon>Dothideomycetes</taxon>
        <taxon>Dothideomycetes incertae sedis</taxon>
        <taxon>Botryosphaeriales</taxon>
        <taxon>Aplosporellaceae</taxon>
        <taxon>Aplosporella</taxon>
    </lineage>
</organism>
<dbReference type="RefSeq" id="XP_033395097.1">
    <property type="nucleotide sequence ID" value="XM_033540912.1"/>
</dbReference>
<dbReference type="EMBL" id="ML995493">
    <property type="protein sequence ID" value="KAF2139384.1"/>
    <property type="molecule type" value="Genomic_DNA"/>
</dbReference>
<accession>A0A6A6B854</accession>
<gene>
    <name evidence="2" type="ORF">K452DRAFT_289935</name>
</gene>
<feature type="transmembrane region" description="Helical" evidence="1">
    <location>
        <begin position="52"/>
        <end position="71"/>
    </location>
</feature>
<proteinExistence type="predicted"/>
<reference evidence="2" key="1">
    <citation type="journal article" date="2020" name="Stud. Mycol.">
        <title>101 Dothideomycetes genomes: a test case for predicting lifestyles and emergence of pathogens.</title>
        <authorList>
            <person name="Haridas S."/>
            <person name="Albert R."/>
            <person name="Binder M."/>
            <person name="Bloem J."/>
            <person name="Labutti K."/>
            <person name="Salamov A."/>
            <person name="Andreopoulos B."/>
            <person name="Baker S."/>
            <person name="Barry K."/>
            <person name="Bills G."/>
            <person name="Bluhm B."/>
            <person name="Cannon C."/>
            <person name="Castanera R."/>
            <person name="Culley D."/>
            <person name="Daum C."/>
            <person name="Ezra D."/>
            <person name="Gonzalez J."/>
            <person name="Henrissat B."/>
            <person name="Kuo A."/>
            <person name="Liang C."/>
            <person name="Lipzen A."/>
            <person name="Lutzoni F."/>
            <person name="Magnuson J."/>
            <person name="Mondo S."/>
            <person name="Nolan M."/>
            <person name="Ohm R."/>
            <person name="Pangilinan J."/>
            <person name="Park H.-J."/>
            <person name="Ramirez L."/>
            <person name="Alfaro M."/>
            <person name="Sun H."/>
            <person name="Tritt A."/>
            <person name="Yoshinaga Y."/>
            <person name="Zwiers L.-H."/>
            <person name="Turgeon B."/>
            <person name="Goodwin S."/>
            <person name="Spatafora J."/>
            <person name="Crous P."/>
            <person name="Grigoriev I."/>
        </authorList>
    </citation>
    <scope>NUCLEOTIDE SEQUENCE</scope>
    <source>
        <strain evidence="2">CBS 121167</strain>
    </source>
</reference>
<evidence type="ECO:0000313" key="3">
    <source>
        <dbReference type="Proteomes" id="UP000799438"/>
    </source>
</evidence>
<evidence type="ECO:0000256" key="1">
    <source>
        <dbReference type="SAM" id="Phobius"/>
    </source>
</evidence>
<name>A0A6A6B854_9PEZI</name>